<feature type="domain" description="Hydantoinase/oxoprolinase N-terminal" evidence="2">
    <location>
        <begin position="3"/>
        <end position="181"/>
    </location>
</feature>
<dbReference type="GO" id="GO:0006749">
    <property type="term" value="P:glutathione metabolic process"/>
    <property type="evidence" value="ECO:0007669"/>
    <property type="project" value="TreeGrafter"/>
</dbReference>
<dbReference type="InterPro" id="IPR002821">
    <property type="entry name" value="Hydantoinase_A"/>
</dbReference>
<dbReference type="STRING" id="361041.VW35_01405"/>
<protein>
    <submittedName>
        <fullName evidence="4">5-oxoprolinase</fullName>
    </submittedName>
</protein>
<dbReference type="PANTHER" id="PTHR11365">
    <property type="entry name" value="5-OXOPROLINASE RELATED"/>
    <property type="match status" value="1"/>
</dbReference>
<dbReference type="PANTHER" id="PTHR11365:SF23">
    <property type="entry name" value="HYPOTHETICAL 5-OXOPROLINASE (EUROFUNG)-RELATED"/>
    <property type="match status" value="1"/>
</dbReference>
<dbReference type="GO" id="GO:0005829">
    <property type="term" value="C:cytosol"/>
    <property type="evidence" value="ECO:0007669"/>
    <property type="project" value="TreeGrafter"/>
</dbReference>
<dbReference type="Pfam" id="PF01968">
    <property type="entry name" value="Hydantoinase_A"/>
    <property type="match status" value="1"/>
</dbReference>
<dbReference type="GO" id="GO:0017168">
    <property type="term" value="F:5-oxoprolinase (ATP-hydrolyzing) activity"/>
    <property type="evidence" value="ECO:0007669"/>
    <property type="project" value="TreeGrafter"/>
</dbReference>
<name>A0A0F5LF09_9HYPH</name>
<gene>
    <name evidence="4" type="ORF">VW35_01405</name>
</gene>
<dbReference type="InterPro" id="IPR045079">
    <property type="entry name" value="Oxoprolinase-like"/>
</dbReference>
<dbReference type="InterPro" id="IPR049517">
    <property type="entry name" value="ACX-like_C"/>
</dbReference>
<dbReference type="AlphaFoldDB" id="A0A0F5LF09"/>
<organism evidence="4 5">
    <name type="scientific">Devosia soli</name>
    <dbReference type="NCBI Taxonomy" id="361041"/>
    <lineage>
        <taxon>Bacteria</taxon>
        <taxon>Pseudomonadati</taxon>
        <taxon>Pseudomonadota</taxon>
        <taxon>Alphaproteobacteria</taxon>
        <taxon>Hyphomicrobiales</taxon>
        <taxon>Devosiaceae</taxon>
        <taxon>Devosia</taxon>
    </lineage>
</organism>
<dbReference type="OrthoDB" id="9759608at2"/>
<dbReference type="Pfam" id="PF05378">
    <property type="entry name" value="Hydant_A_N"/>
    <property type="match status" value="1"/>
</dbReference>
<evidence type="ECO:0000313" key="5">
    <source>
        <dbReference type="Proteomes" id="UP000033514"/>
    </source>
</evidence>
<dbReference type="InterPro" id="IPR043129">
    <property type="entry name" value="ATPase_NBD"/>
</dbReference>
<reference evidence="4 5" key="1">
    <citation type="submission" date="2015-03" db="EMBL/GenBank/DDBJ databases">
        <authorList>
            <person name="Hassan Y.I."/>
            <person name="Lepp D."/>
            <person name="Zhou T."/>
        </authorList>
    </citation>
    <scope>NUCLEOTIDE SEQUENCE [LARGE SCALE GENOMIC DNA]</scope>
    <source>
        <strain evidence="4 5">GH2-10</strain>
    </source>
</reference>
<sequence>MYRIGVDVGGTFTDFTLLDDRSGDVHFFKTPSTPHDPSEAIENGLRDMLGELGFAPSDVIYLAHGTTVATNIVIERRGARTGLVTTKGFRDVLELGRQARPSIYDYRVEKPPVLIPRDRRVEVLERIGPDGEVLQEIDEDSLREAVARLAAIGVESVAICFLHSYRRPEHEARAKEVVRELLPDAYVSLSSEILPEFREFERMSTVAVNAFVGPRMGSYLQRFRKRVADVGIPAAPYTIHSNGGLMSIDTVYASPVRTCVSGPAAGVVGAAEIGRVAGLPNLITFDVGGTSTDVSLIDNCTPLFTSARLVAGYPVKTPMLDIHVIGAGGGSIAAIDDAGSMKVGPRSAGAAPGPVAYGRGGTEPTITDANLCLGRLDATTLLGGRMQIDLDAARRVIREAIAEPLGISLEAAALGIIQIANANMSRAIRSVSVEKGYAMGDFALCAFGGAGPLHAAEVAVECGLPRILIPREPGTLCARGMLLTDLSSDYVRSFFSDCTAENWAHVLDLFDAMEAEGAAWLDNDGVASGDRRFNRVLDARYRGQNFEVKVDCSGLGAGNLKELEERFHAAHVKEYGYDIRHRAIQFVSARVQAIGAVEKAPQAEVQGGNSLEAARTGSRPVYYDATRGWLETPIYHRGDLPSGVPISGPAIINEMSATSLILPGQTVIADRWGNLIVETNL</sequence>
<feature type="domain" description="Hydantoinase A/oxoprolinase" evidence="1">
    <location>
        <begin position="202"/>
        <end position="489"/>
    </location>
</feature>
<evidence type="ECO:0000313" key="4">
    <source>
        <dbReference type="EMBL" id="KKB80885.1"/>
    </source>
</evidence>
<dbReference type="PATRIC" id="fig|361041.3.peg.3669"/>
<evidence type="ECO:0000259" key="3">
    <source>
        <dbReference type="Pfam" id="PF19278"/>
    </source>
</evidence>
<keyword evidence="5" id="KW-1185">Reference proteome</keyword>
<dbReference type="Proteomes" id="UP000033514">
    <property type="component" value="Unassembled WGS sequence"/>
</dbReference>
<feature type="domain" description="Acetophenone carboxylase-like C-terminal" evidence="3">
    <location>
        <begin position="504"/>
        <end position="672"/>
    </location>
</feature>
<dbReference type="InterPro" id="IPR008040">
    <property type="entry name" value="Hydant_A_N"/>
</dbReference>
<proteinExistence type="predicted"/>
<evidence type="ECO:0000259" key="2">
    <source>
        <dbReference type="Pfam" id="PF05378"/>
    </source>
</evidence>
<evidence type="ECO:0000259" key="1">
    <source>
        <dbReference type="Pfam" id="PF01968"/>
    </source>
</evidence>
<comment type="caution">
    <text evidence="4">The sequence shown here is derived from an EMBL/GenBank/DDBJ whole genome shotgun (WGS) entry which is preliminary data.</text>
</comment>
<accession>A0A0F5LF09</accession>
<dbReference type="RefSeq" id="WP_046141237.1">
    <property type="nucleotide sequence ID" value="NZ_LAJG01000005.1"/>
</dbReference>
<dbReference type="SUPFAM" id="SSF53067">
    <property type="entry name" value="Actin-like ATPase domain"/>
    <property type="match status" value="1"/>
</dbReference>
<dbReference type="Pfam" id="PF19278">
    <property type="entry name" value="Hydant_A_C"/>
    <property type="match status" value="1"/>
</dbReference>
<dbReference type="EMBL" id="LAJG01000005">
    <property type="protein sequence ID" value="KKB80885.1"/>
    <property type="molecule type" value="Genomic_DNA"/>
</dbReference>